<keyword evidence="2" id="KW-0472">Membrane</keyword>
<evidence type="ECO:0000256" key="1">
    <source>
        <dbReference type="SAM" id="MobiDB-lite"/>
    </source>
</evidence>
<comment type="caution">
    <text evidence="3">The sequence shown here is derived from an EMBL/GenBank/DDBJ whole genome shotgun (WGS) entry which is preliminary data.</text>
</comment>
<evidence type="ECO:0000313" key="3">
    <source>
        <dbReference type="EMBL" id="KAG7295031.1"/>
    </source>
</evidence>
<sequence>MLNIRLYHFNRRHFCFIVFLFFYIDVILYIINIFNIICASVYMFNKVYVGVVARSSSRPNIYSSVAEDKLRVEGDRMPRAPRPNHSPALDPEDLRSRPDSGLSATAVTASHVSPRGALGAAVASTSAVSAA</sequence>
<feature type="transmembrane region" description="Helical" evidence="2">
    <location>
        <begin position="12"/>
        <end position="31"/>
    </location>
</feature>
<keyword evidence="4" id="KW-1185">Reference proteome</keyword>
<reference evidence="3 4" key="1">
    <citation type="submission" date="2021-06" db="EMBL/GenBank/DDBJ databases">
        <title>A haploid diamondback moth (Plutella xylostella L.) genome assembly resolves 31 chromosomes and identifies a diamide resistance mutation.</title>
        <authorList>
            <person name="Ward C.M."/>
            <person name="Perry K.D."/>
            <person name="Baker G."/>
            <person name="Powis K."/>
            <person name="Heckel D.G."/>
            <person name="Baxter S.W."/>
        </authorList>
    </citation>
    <scope>NUCLEOTIDE SEQUENCE [LARGE SCALE GENOMIC DNA]</scope>
    <source>
        <strain evidence="3 4">LV</strain>
        <tissue evidence="3">Single pupa</tissue>
    </source>
</reference>
<protein>
    <submittedName>
        <fullName evidence="3">Uncharacterized protein</fullName>
    </submittedName>
</protein>
<dbReference type="EMBL" id="JAHIBW010000032">
    <property type="protein sequence ID" value="KAG7295031.1"/>
    <property type="molecule type" value="Genomic_DNA"/>
</dbReference>
<gene>
    <name evidence="3" type="ORF">JYU34_022500</name>
</gene>
<keyword evidence="2" id="KW-0812">Transmembrane</keyword>
<organism evidence="3 4">
    <name type="scientific">Plutella xylostella</name>
    <name type="common">Diamondback moth</name>
    <name type="synonym">Plutella maculipennis</name>
    <dbReference type="NCBI Taxonomy" id="51655"/>
    <lineage>
        <taxon>Eukaryota</taxon>
        <taxon>Metazoa</taxon>
        <taxon>Ecdysozoa</taxon>
        <taxon>Arthropoda</taxon>
        <taxon>Hexapoda</taxon>
        <taxon>Insecta</taxon>
        <taxon>Pterygota</taxon>
        <taxon>Neoptera</taxon>
        <taxon>Endopterygota</taxon>
        <taxon>Lepidoptera</taxon>
        <taxon>Glossata</taxon>
        <taxon>Ditrysia</taxon>
        <taxon>Yponomeutoidea</taxon>
        <taxon>Plutellidae</taxon>
        <taxon>Plutella</taxon>
    </lineage>
</organism>
<feature type="region of interest" description="Disordered" evidence="1">
    <location>
        <begin position="72"/>
        <end position="110"/>
    </location>
</feature>
<evidence type="ECO:0000256" key="2">
    <source>
        <dbReference type="SAM" id="Phobius"/>
    </source>
</evidence>
<keyword evidence="2" id="KW-1133">Transmembrane helix</keyword>
<proteinExistence type="predicted"/>
<name>A0ABQ7PPY0_PLUXY</name>
<evidence type="ECO:0000313" key="4">
    <source>
        <dbReference type="Proteomes" id="UP000823941"/>
    </source>
</evidence>
<accession>A0ABQ7PPY0</accession>
<dbReference type="Proteomes" id="UP000823941">
    <property type="component" value="Unassembled WGS sequence"/>
</dbReference>